<evidence type="ECO:0000313" key="4">
    <source>
        <dbReference type="EMBL" id="SLN59800.1"/>
    </source>
</evidence>
<dbReference type="InterPro" id="IPR002347">
    <property type="entry name" value="SDR_fam"/>
</dbReference>
<dbReference type="AlphaFoldDB" id="A0A1Y5TAP4"/>
<evidence type="ECO:0000313" key="5">
    <source>
        <dbReference type="Proteomes" id="UP000193307"/>
    </source>
</evidence>
<dbReference type="Gene3D" id="3.40.50.720">
    <property type="entry name" value="NAD(P)-binding Rossmann-like Domain"/>
    <property type="match status" value="1"/>
</dbReference>
<feature type="domain" description="Ketoreductase" evidence="3">
    <location>
        <begin position="11"/>
        <end position="181"/>
    </location>
</feature>
<evidence type="ECO:0000259" key="3">
    <source>
        <dbReference type="SMART" id="SM00822"/>
    </source>
</evidence>
<name>A0A1Y5TAP4_9RHOB</name>
<evidence type="ECO:0000256" key="1">
    <source>
        <dbReference type="ARBA" id="ARBA00006484"/>
    </source>
</evidence>
<dbReference type="Pfam" id="PF00106">
    <property type="entry name" value="adh_short"/>
    <property type="match status" value="1"/>
</dbReference>
<dbReference type="PANTHER" id="PTHR42760">
    <property type="entry name" value="SHORT-CHAIN DEHYDROGENASES/REDUCTASES FAMILY MEMBER"/>
    <property type="match status" value="1"/>
</dbReference>
<keyword evidence="4" id="KW-0560">Oxidoreductase</keyword>
<reference evidence="4 5" key="1">
    <citation type="submission" date="2017-03" db="EMBL/GenBank/DDBJ databases">
        <authorList>
            <person name="Afonso C.L."/>
            <person name="Miller P.J."/>
            <person name="Scott M.A."/>
            <person name="Spackman E."/>
            <person name="Goraichik I."/>
            <person name="Dimitrov K.M."/>
            <person name="Suarez D.L."/>
            <person name="Swayne D.E."/>
        </authorList>
    </citation>
    <scope>NUCLEOTIDE SEQUENCE [LARGE SCALE GENOMIC DNA]</scope>
    <source>
        <strain evidence="4 5">CECT 7971</strain>
    </source>
</reference>
<dbReference type="NCBIfam" id="NF004847">
    <property type="entry name" value="PRK06198.1"/>
    <property type="match status" value="1"/>
</dbReference>
<dbReference type="EMBL" id="FWFW01000011">
    <property type="protein sequence ID" value="SLN59800.1"/>
    <property type="molecule type" value="Genomic_DNA"/>
</dbReference>
<dbReference type="STRING" id="658057.SAMN04488032_111123"/>
<dbReference type="OrthoDB" id="7157698at2"/>
<evidence type="ECO:0000256" key="2">
    <source>
        <dbReference type="RuleBase" id="RU000363"/>
    </source>
</evidence>
<dbReference type="Proteomes" id="UP000193307">
    <property type="component" value="Unassembled WGS sequence"/>
</dbReference>
<dbReference type="PRINTS" id="PR00080">
    <property type="entry name" value="SDRFAMILY"/>
</dbReference>
<organism evidence="4 5">
    <name type="scientific">Pacificibacter marinus</name>
    <dbReference type="NCBI Taxonomy" id="658057"/>
    <lineage>
        <taxon>Bacteria</taxon>
        <taxon>Pseudomonadati</taxon>
        <taxon>Pseudomonadota</taxon>
        <taxon>Alphaproteobacteria</taxon>
        <taxon>Rhodobacterales</taxon>
        <taxon>Roseobacteraceae</taxon>
        <taxon>Pacificibacter</taxon>
    </lineage>
</organism>
<dbReference type="SMART" id="SM00822">
    <property type="entry name" value="PKS_KR"/>
    <property type="match status" value="1"/>
</dbReference>
<protein>
    <submittedName>
        <fullName evidence="4">3-oxoacyl-[acyl-carrier-protein] reductase FabG</fullName>
        <ecNumber evidence="4">1.1.1.100</ecNumber>
    </submittedName>
</protein>
<accession>A0A1Y5TAP4</accession>
<dbReference type="PROSITE" id="PS00061">
    <property type="entry name" value="ADH_SHORT"/>
    <property type="match status" value="1"/>
</dbReference>
<dbReference type="InterPro" id="IPR057326">
    <property type="entry name" value="KR_dom"/>
</dbReference>
<dbReference type="SUPFAM" id="SSF51735">
    <property type="entry name" value="NAD(P)-binding Rossmann-fold domains"/>
    <property type="match status" value="1"/>
</dbReference>
<sequence length="264" mass="27958">MNQLPKRHTDTVAVITGGAQGVGRAIATRLADEGCTKLLLTGRSVEKGAAAVADFKARGVMAHFVSLDLQDAQGCLNLIDHAVATFGTVTCLVNAAGCAARGSITDTTPEAFDEMFATNVRGPFFLMQGFVKHRLTQDGSGSIVNILSNCAHCGQSYLAPYSSSKGALATLTKNVANAHRFDRIHCNAILPGWMDTPGEDGTQRKYHGASDGWLEQAEATQPMRQLAKPDQLAGLAAYLLSEEAGIMTGALIDYDQNVPGSYPE</sequence>
<dbReference type="EC" id="1.1.1.100" evidence="4"/>
<dbReference type="RefSeq" id="WP_085850182.1">
    <property type="nucleotide sequence ID" value="NZ_FNZV01000011.1"/>
</dbReference>
<proteinExistence type="inferred from homology"/>
<comment type="similarity">
    <text evidence="1 2">Belongs to the short-chain dehydrogenases/reductases (SDR) family.</text>
</comment>
<keyword evidence="5" id="KW-1185">Reference proteome</keyword>
<dbReference type="PRINTS" id="PR00081">
    <property type="entry name" value="GDHRDH"/>
</dbReference>
<dbReference type="InterPro" id="IPR036291">
    <property type="entry name" value="NAD(P)-bd_dom_sf"/>
</dbReference>
<dbReference type="InterPro" id="IPR020904">
    <property type="entry name" value="Sc_DH/Rdtase_CS"/>
</dbReference>
<dbReference type="GO" id="GO:0004316">
    <property type="term" value="F:3-oxoacyl-[acyl-carrier-protein] reductase (NADPH) activity"/>
    <property type="evidence" value="ECO:0007669"/>
    <property type="project" value="UniProtKB-EC"/>
</dbReference>
<dbReference type="CDD" id="cd05233">
    <property type="entry name" value="SDR_c"/>
    <property type="match status" value="1"/>
</dbReference>
<dbReference type="FunFam" id="3.40.50.720:FF:000084">
    <property type="entry name" value="Short-chain dehydrogenase reductase"/>
    <property type="match status" value="1"/>
</dbReference>
<gene>
    <name evidence="4" type="primary">fabG_16</name>
    <name evidence="4" type="ORF">PAM7971_03080</name>
</gene>